<organism evidence="1 2">
    <name type="scientific">Weissella muntiaci</name>
    <dbReference type="NCBI Taxonomy" id="2508881"/>
    <lineage>
        <taxon>Bacteria</taxon>
        <taxon>Bacillati</taxon>
        <taxon>Bacillota</taxon>
        <taxon>Bacilli</taxon>
        <taxon>Lactobacillales</taxon>
        <taxon>Lactobacillaceae</taxon>
        <taxon>Weissella</taxon>
    </lineage>
</organism>
<dbReference type="Proteomes" id="UP000371977">
    <property type="component" value="Unassembled WGS sequence"/>
</dbReference>
<protein>
    <submittedName>
        <fullName evidence="1">Uncharacterized protein</fullName>
    </submittedName>
</protein>
<keyword evidence="2" id="KW-1185">Reference proteome</keyword>
<accession>A0A6C2CB74</accession>
<gene>
    <name evidence="1" type="ORF">ESZ50_01205</name>
</gene>
<comment type="caution">
    <text evidence="1">The sequence shown here is derived from an EMBL/GenBank/DDBJ whole genome shotgun (WGS) entry which is preliminary data.</text>
</comment>
<proteinExistence type="predicted"/>
<dbReference type="RefSeq" id="WP_148621772.1">
    <property type="nucleotide sequence ID" value="NZ_SDGZ01000004.1"/>
</dbReference>
<name>A0A6C2CB74_9LACO</name>
<dbReference type="EMBL" id="SDGZ01000004">
    <property type="protein sequence ID" value="TYC50862.1"/>
    <property type="molecule type" value="Genomic_DNA"/>
</dbReference>
<sequence>MTRWRYTMYEQTFNFEENVIFNNHVSDSPKDYEKAVATKAKREIGRGSKHIQTYEKALKNLEEHDFVARWTTPKDNVHYSVITEKGLGFREDNKGLDIWASNKWIGLPKGFGDSLTFMLLSSWRYDRHLRTQQLEVQLNLDHLVRRFGNEWSPTDIEKRIKFLKKNGNLNGQMLSELTFSPELENGYAVNEMK</sequence>
<evidence type="ECO:0000313" key="2">
    <source>
        <dbReference type="Proteomes" id="UP000371977"/>
    </source>
</evidence>
<dbReference type="OrthoDB" id="9816557at2"/>
<evidence type="ECO:0000313" key="1">
    <source>
        <dbReference type="EMBL" id="TYC50862.1"/>
    </source>
</evidence>
<reference evidence="1 2" key="1">
    <citation type="submission" date="2019-01" db="EMBL/GenBank/DDBJ databases">
        <title>Weissella sp. nov., a novel lactic acid bacterium isolated from animal feces.</title>
        <authorList>
            <person name="Wang L.-T."/>
        </authorList>
    </citation>
    <scope>NUCLEOTIDE SEQUENCE [LARGE SCALE GENOMIC DNA]</scope>
    <source>
        <strain evidence="1 2">8H-2</strain>
    </source>
</reference>
<dbReference type="AlphaFoldDB" id="A0A6C2CB74"/>